<name>A0A6A3BI96_HIBSY</name>
<protein>
    <submittedName>
        <fullName evidence="3">Polyketide cyclase/dehydrase and lipid transport superfamily protein</fullName>
    </submittedName>
</protein>
<dbReference type="InterPro" id="IPR026057">
    <property type="entry name" value="TBL_C"/>
</dbReference>
<proteinExistence type="inferred from homology"/>
<evidence type="ECO:0000313" key="4">
    <source>
        <dbReference type="Proteomes" id="UP000436088"/>
    </source>
</evidence>
<feature type="domain" description="Trichome birefringence-like C-terminal" evidence="2">
    <location>
        <begin position="1"/>
        <end position="77"/>
    </location>
</feature>
<sequence length="125" mass="14168">MALQTWAQWLEVHVNTNKTKIFFMSMSPTHQKAAKWGGIVGENCYSETELVTEEGYVGDGASPRMMHVVDNVLDELKSRGLKEALGNNNRRTISESQKLLGLYSLVPPRVPDVWNELLYAYILQL</sequence>
<reference evidence="3" key="1">
    <citation type="submission" date="2019-09" db="EMBL/GenBank/DDBJ databases">
        <title>Draft genome information of white flower Hibiscus syriacus.</title>
        <authorList>
            <person name="Kim Y.-M."/>
        </authorList>
    </citation>
    <scope>NUCLEOTIDE SEQUENCE [LARGE SCALE GENOMIC DNA]</scope>
    <source>
        <strain evidence="3">YM2019G1</strain>
    </source>
</reference>
<dbReference type="PANTHER" id="PTHR32285:SF11">
    <property type="entry name" value="PROTEIN TRICHOME BIREFRINGENCE-LIKE 34"/>
    <property type="match status" value="1"/>
</dbReference>
<evidence type="ECO:0000259" key="2">
    <source>
        <dbReference type="Pfam" id="PF13839"/>
    </source>
</evidence>
<evidence type="ECO:0000313" key="3">
    <source>
        <dbReference type="EMBL" id="KAE8716414.1"/>
    </source>
</evidence>
<keyword evidence="4" id="KW-1185">Reference proteome</keyword>
<dbReference type="EMBL" id="VEPZ02000845">
    <property type="protein sequence ID" value="KAE8716414.1"/>
    <property type="molecule type" value="Genomic_DNA"/>
</dbReference>
<dbReference type="AlphaFoldDB" id="A0A6A3BI96"/>
<comment type="similarity">
    <text evidence="1">Belongs to the PC-esterase family. TBL subfamily.</text>
</comment>
<gene>
    <name evidence="3" type="ORF">F3Y22_tig00110120pilonHSYRG00049</name>
</gene>
<organism evidence="3 4">
    <name type="scientific">Hibiscus syriacus</name>
    <name type="common">Rose of Sharon</name>
    <dbReference type="NCBI Taxonomy" id="106335"/>
    <lineage>
        <taxon>Eukaryota</taxon>
        <taxon>Viridiplantae</taxon>
        <taxon>Streptophyta</taxon>
        <taxon>Embryophyta</taxon>
        <taxon>Tracheophyta</taxon>
        <taxon>Spermatophyta</taxon>
        <taxon>Magnoliopsida</taxon>
        <taxon>eudicotyledons</taxon>
        <taxon>Gunneridae</taxon>
        <taxon>Pentapetalae</taxon>
        <taxon>rosids</taxon>
        <taxon>malvids</taxon>
        <taxon>Malvales</taxon>
        <taxon>Malvaceae</taxon>
        <taxon>Malvoideae</taxon>
        <taxon>Hibiscus</taxon>
    </lineage>
</organism>
<dbReference type="InterPro" id="IPR029962">
    <property type="entry name" value="TBL"/>
</dbReference>
<accession>A0A6A3BI96</accession>
<dbReference type="PANTHER" id="PTHR32285">
    <property type="entry name" value="PROTEIN TRICHOME BIREFRINGENCE-LIKE 9-RELATED"/>
    <property type="match status" value="1"/>
</dbReference>
<dbReference type="GO" id="GO:0016413">
    <property type="term" value="F:O-acetyltransferase activity"/>
    <property type="evidence" value="ECO:0007669"/>
    <property type="project" value="InterPro"/>
</dbReference>
<dbReference type="Pfam" id="PF13839">
    <property type="entry name" value="PC-Esterase"/>
    <property type="match status" value="1"/>
</dbReference>
<dbReference type="GO" id="GO:0005794">
    <property type="term" value="C:Golgi apparatus"/>
    <property type="evidence" value="ECO:0007669"/>
    <property type="project" value="TreeGrafter"/>
</dbReference>
<dbReference type="Proteomes" id="UP000436088">
    <property type="component" value="Unassembled WGS sequence"/>
</dbReference>
<evidence type="ECO:0000256" key="1">
    <source>
        <dbReference type="ARBA" id="ARBA00007727"/>
    </source>
</evidence>
<comment type="caution">
    <text evidence="3">The sequence shown here is derived from an EMBL/GenBank/DDBJ whole genome shotgun (WGS) entry which is preliminary data.</text>
</comment>